<dbReference type="EMBL" id="JBDFQZ010000004">
    <property type="protein sequence ID" value="KAK9735867.1"/>
    <property type="molecule type" value="Genomic_DNA"/>
</dbReference>
<evidence type="ECO:0000256" key="1">
    <source>
        <dbReference type="SAM" id="Phobius"/>
    </source>
</evidence>
<sequence>MASTRLLVLVALVATVVTTVDAWINQSITGSYEGDKGTLPLFLLVLGVVFLVFLLVFIIYLYYLARRRGQKSPRETEVPQI</sequence>
<feature type="signal peptide" evidence="2">
    <location>
        <begin position="1"/>
        <end position="22"/>
    </location>
</feature>
<protein>
    <submittedName>
        <fullName evidence="3">Uncharacterized protein</fullName>
    </submittedName>
</protein>
<dbReference type="EMBL" id="JBDFQZ010000004">
    <property type="protein sequence ID" value="KAK9735868.1"/>
    <property type="molecule type" value="Genomic_DNA"/>
</dbReference>
<reference evidence="3 4" key="1">
    <citation type="submission" date="2024-03" db="EMBL/GenBank/DDBJ databases">
        <title>WGS assembly of Saponaria officinalis var. Norfolk2.</title>
        <authorList>
            <person name="Jenkins J."/>
            <person name="Shu S."/>
            <person name="Grimwood J."/>
            <person name="Barry K."/>
            <person name="Goodstein D."/>
            <person name="Schmutz J."/>
            <person name="Leebens-Mack J."/>
            <person name="Osbourn A."/>
        </authorList>
    </citation>
    <scope>NUCLEOTIDE SEQUENCE [LARGE SCALE GENOMIC DNA]</scope>
    <source>
        <strain evidence="4">cv. Norfolk2</strain>
        <strain evidence="3">JIC</strain>
        <tissue evidence="3">Leaf</tissue>
    </source>
</reference>
<organism evidence="3 4">
    <name type="scientific">Saponaria officinalis</name>
    <name type="common">Common soapwort</name>
    <name type="synonym">Lychnis saponaria</name>
    <dbReference type="NCBI Taxonomy" id="3572"/>
    <lineage>
        <taxon>Eukaryota</taxon>
        <taxon>Viridiplantae</taxon>
        <taxon>Streptophyta</taxon>
        <taxon>Embryophyta</taxon>
        <taxon>Tracheophyta</taxon>
        <taxon>Spermatophyta</taxon>
        <taxon>Magnoliopsida</taxon>
        <taxon>eudicotyledons</taxon>
        <taxon>Gunneridae</taxon>
        <taxon>Pentapetalae</taxon>
        <taxon>Caryophyllales</taxon>
        <taxon>Caryophyllaceae</taxon>
        <taxon>Caryophylleae</taxon>
        <taxon>Saponaria</taxon>
    </lineage>
</organism>
<dbReference type="Proteomes" id="UP001443914">
    <property type="component" value="Unassembled WGS sequence"/>
</dbReference>
<keyword evidence="2" id="KW-0732">Signal</keyword>
<dbReference type="AlphaFoldDB" id="A0AAW1LGD9"/>
<comment type="caution">
    <text evidence="3">The sequence shown here is derived from an EMBL/GenBank/DDBJ whole genome shotgun (WGS) entry which is preliminary data.</text>
</comment>
<feature type="chain" id="PRO_5044717937" evidence="2">
    <location>
        <begin position="23"/>
        <end position="81"/>
    </location>
</feature>
<feature type="transmembrane region" description="Helical" evidence="1">
    <location>
        <begin position="38"/>
        <end position="64"/>
    </location>
</feature>
<name>A0AAW1LGD9_SAPOF</name>
<proteinExistence type="predicted"/>
<gene>
    <name evidence="3" type="ORF">RND81_04G233800</name>
</gene>
<keyword evidence="4" id="KW-1185">Reference proteome</keyword>
<dbReference type="EMBL" id="JBDFQZ010000004">
    <property type="protein sequence ID" value="KAK9735866.1"/>
    <property type="molecule type" value="Genomic_DNA"/>
</dbReference>
<accession>A0AAW1LGD9</accession>
<keyword evidence="1" id="KW-1133">Transmembrane helix</keyword>
<keyword evidence="1" id="KW-0812">Transmembrane</keyword>
<evidence type="ECO:0000256" key="2">
    <source>
        <dbReference type="SAM" id="SignalP"/>
    </source>
</evidence>
<evidence type="ECO:0000313" key="4">
    <source>
        <dbReference type="Proteomes" id="UP001443914"/>
    </source>
</evidence>
<keyword evidence="1" id="KW-0472">Membrane</keyword>
<evidence type="ECO:0000313" key="3">
    <source>
        <dbReference type="EMBL" id="KAK9735867.1"/>
    </source>
</evidence>